<dbReference type="Proteomes" id="UP000006591">
    <property type="component" value="Chromosome 12"/>
</dbReference>
<organism evidence="2">
    <name type="scientific">Oryza nivara</name>
    <name type="common">Indian wild rice</name>
    <name type="synonym">Oryza sativa f. spontanea</name>
    <dbReference type="NCBI Taxonomy" id="4536"/>
    <lineage>
        <taxon>Eukaryota</taxon>
        <taxon>Viridiplantae</taxon>
        <taxon>Streptophyta</taxon>
        <taxon>Embryophyta</taxon>
        <taxon>Tracheophyta</taxon>
        <taxon>Spermatophyta</taxon>
        <taxon>Magnoliopsida</taxon>
        <taxon>Liliopsida</taxon>
        <taxon>Poales</taxon>
        <taxon>Poaceae</taxon>
        <taxon>BOP clade</taxon>
        <taxon>Oryzoideae</taxon>
        <taxon>Oryzeae</taxon>
        <taxon>Oryzinae</taxon>
        <taxon>Oryza</taxon>
    </lineage>
</organism>
<reference evidence="2" key="1">
    <citation type="submission" date="2015-04" db="UniProtKB">
        <authorList>
            <consortium name="EnsemblPlants"/>
        </authorList>
    </citation>
    <scope>IDENTIFICATION</scope>
    <source>
        <strain evidence="2">SL10</strain>
    </source>
</reference>
<evidence type="ECO:0000313" key="3">
    <source>
        <dbReference type="Proteomes" id="UP000006591"/>
    </source>
</evidence>
<feature type="region of interest" description="Disordered" evidence="1">
    <location>
        <begin position="57"/>
        <end position="89"/>
    </location>
</feature>
<protein>
    <submittedName>
        <fullName evidence="2">Uncharacterized protein</fullName>
    </submittedName>
</protein>
<reference evidence="2" key="2">
    <citation type="submission" date="2018-04" db="EMBL/GenBank/DDBJ databases">
        <title>OnivRS2 (Oryza nivara Reference Sequence Version 2).</title>
        <authorList>
            <person name="Zhang J."/>
            <person name="Kudrna D."/>
            <person name="Lee S."/>
            <person name="Talag J."/>
            <person name="Rajasekar S."/>
            <person name="Welchert J."/>
            <person name="Hsing Y.-I."/>
            <person name="Wing R.A."/>
        </authorList>
    </citation>
    <scope>NUCLEOTIDE SEQUENCE [LARGE SCALE GENOMIC DNA]</scope>
    <source>
        <strain evidence="2">SL10</strain>
    </source>
</reference>
<sequence length="160" mass="17954">MRRNLRSVFTRGEGEIVRWRWVDDCISLRPARTRPVRAIQIIEQEIKSDPIQELRKETRESQNHKKTGATAHIRGKHAAAPRSWRLGERPTVRRKEDVIAKARKEDVIAKALTGRGCLHCAGEDNDAAEERAPPAEGRASPAEGGRRRRARVLLAAVGCG</sequence>
<accession>A0A0E0J9D6</accession>
<name>A0A0E0J9D6_ORYNI</name>
<evidence type="ECO:0000256" key="1">
    <source>
        <dbReference type="SAM" id="MobiDB-lite"/>
    </source>
</evidence>
<keyword evidence="3" id="KW-1185">Reference proteome</keyword>
<dbReference type="Gramene" id="ONIVA12G09440.1">
    <property type="protein sequence ID" value="ONIVA12G09440.1"/>
    <property type="gene ID" value="ONIVA12G09440"/>
</dbReference>
<feature type="region of interest" description="Disordered" evidence="1">
    <location>
        <begin position="124"/>
        <end position="148"/>
    </location>
</feature>
<evidence type="ECO:0000313" key="2">
    <source>
        <dbReference type="EnsemblPlants" id="ONIVA12G09440.1"/>
    </source>
</evidence>
<dbReference type="AlphaFoldDB" id="A0A0E0J9D6"/>
<dbReference type="EnsemblPlants" id="ONIVA12G09440.1">
    <property type="protein sequence ID" value="ONIVA12G09440.1"/>
    <property type="gene ID" value="ONIVA12G09440"/>
</dbReference>
<dbReference type="HOGENOM" id="CLU_1654981_0_0_1"/>
<feature type="compositionally biased region" description="Low complexity" evidence="1">
    <location>
        <begin position="134"/>
        <end position="143"/>
    </location>
</feature>
<proteinExistence type="predicted"/>